<keyword evidence="4 6" id="KW-0804">Transcription</keyword>
<organism evidence="7 8">
    <name type="scientific">Saccoglossus kowalevskii</name>
    <name type="common">Acorn worm</name>
    <dbReference type="NCBI Taxonomy" id="10224"/>
    <lineage>
        <taxon>Eukaryota</taxon>
        <taxon>Metazoa</taxon>
        <taxon>Hemichordata</taxon>
        <taxon>Enteropneusta</taxon>
        <taxon>Harrimaniidae</taxon>
        <taxon>Saccoglossus</taxon>
    </lineage>
</organism>
<evidence type="ECO:0000313" key="7">
    <source>
        <dbReference type="Proteomes" id="UP000694865"/>
    </source>
</evidence>
<dbReference type="InterPro" id="IPR009244">
    <property type="entry name" value="Mediatior_Med7"/>
</dbReference>
<gene>
    <name evidence="8" type="primary">LOC100375366</name>
</gene>
<keyword evidence="5 6" id="KW-0539">Nucleus</keyword>
<proteinExistence type="inferred from homology"/>
<comment type="function">
    <text evidence="6">Component of the Mediator complex, a coactivator involved in the regulated transcription of nearly all RNA polymerase II-dependent genes. Mediator functions as a bridge to convey information from gene-specific regulatory proteins to the basal RNA polymerase II transcription machinery.</text>
</comment>
<keyword evidence="3 6" id="KW-0805">Transcription regulation</keyword>
<dbReference type="InterPro" id="IPR037212">
    <property type="entry name" value="Med7/Med21-like"/>
</dbReference>
<name>A0ABM0GNS7_SACKO</name>
<evidence type="ECO:0000256" key="3">
    <source>
        <dbReference type="ARBA" id="ARBA00023015"/>
    </source>
</evidence>
<comment type="subunit">
    <text evidence="6">Component of the Mediator complex.</text>
</comment>
<dbReference type="Proteomes" id="UP000694865">
    <property type="component" value="Unplaced"/>
</dbReference>
<accession>A0ABM0GNS7</accession>
<dbReference type="PANTHER" id="PTHR21428:SF11">
    <property type="entry name" value="MEDIATOR OF RNA POLYMERASE II TRANSCRIPTION SUBUNIT 7"/>
    <property type="match status" value="1"/>
</dbReference>
<dbReference type="GeneID" id="100375366"/>
<comment type="subcellular location">
    <subcellularLocation>
        <location evidence="1 6">Nucleus</location>
    </subcellularLocation>
</comment>
<dbReference type="PANTHER" id="PTHR21428">
    <property type="entry name" value="MEDIATOR OF RNA POLYMERASE II TRANSCRIPTION SUBUNIT 7"/>
    <property type="match status" value="1"/>
</dbReference>
<dbReference type="SUPFAM" id="SSF140718">
    <property type="entry name" value="Mediator hinge subcomplex-like"/>
    <property type="match status" value="1"/>
</dbReference>
<evidence type="ECO:0000313" key="8">
    <source>
        <dbReference type="RefSeq" id="XP_002734039.1"/>
    </source>
</evidence>
<evidence type="ECO:0000256" key="4">
    <source>
        <dbReference type="ARBA" id="ARBA00023163"/>
    </source>
</evidence>
<evidence type="ECO:0000256" key="1">
    <source>
        <dbReference type="ARBA" id="ARBA00004123"/>
    </source>
</evidence>
<dbReference type="RefSeq" id="XP_002734039.1">
    <property type="nucleotide sequence ID" value="XM_002733993.2"/>
</dbReference>
<dbReference type="Gene3D" id="6.10.140.200">
    <property type="match status" value="1"/>
</dbReference>
<comment type="similarity">
    <text evidence="2 6">Belongs to the Mediator complex subunit 7 family.</text>
</comment>
<protein>
    <recommendedName>
        <fullName evidence="6">Mediator of RNA polymerase II transcription subunit 7</fullName>
    </recommendedName>
</protein>
<dbReference type="InterPro" id="IPR044888">
    <property type="entry name" value="Mediatior_Med7_sf"/>
</dbReference>
<dbReference type="Pfam" id="PF05983">
    <property type="entry name" value="Med7"/>
    <property type="match status" value="1"/>
</dbReference>
<keyword evidence="7" id="KW-1185">Reference proteome</keyword>
<evidence type="ECO:0000256" key="6">
    <source>
        <dbReference type="RuleBase" id="RU364060"/>
    </source>
</evidence>
<evidence type="ECO:0000256" key="2">
    <source>
        <dbReference type="ARBA" id="ARBA00009994"/>
    </source>
</evidence>
<reference evidence="8" key="1">
    <citation type="submission" date="2025-08" db="UniProtKB">
        <authorList>
            <consortium name="RefSeq"/>
        </authorList>
    </citation>
    <scope>IDENTIFICATION</scope>
    <source>
        <tissue evidence="8">Testes</tissue>
    </source>
</reference>
<sequence length="224" mass="25828">MTNMENQGVSSLPLPPMQYINNYTDENIASGTTPKPPLPIENSNYCMFGQSYHTDDLIVRPLESQGIKRLHSKVFDHKRELKKLNHSILVNFLDLLDILISTPGAGKREEKINDMNLLFIHMHHLVNEYRPHQARETLRVMMEVQKRQRIETAERFQKCLNKVVELLHSCIISLPDDMGQLDCKIAAKVEVEESQQKPSEKKEKDVGETFTDKDKLMCNLVDSI</sequence>
<evidence type="ECO:0000256" key="5">
    <source>
        <dbReference type="ARBA" id="ARBA00023242"/>
    </source>
</evidence>
<keyword evidence="6" id="KW-0010">Activator</keyword>